<dbReference type="AlphaFoldDB" id="A0A498IU12"/>
<evidence type="ECO:0000313" key="1">
    <source>
        <dbReference type="EMBL" id="RXH85617.1"/>
    </source>
</evidence>
<protein>
    <submittedName>
        <fullName evidence="1">Uncharacterized protein</fullName>
    </submittedName>
</protein>
<comment type="caution">
    <text evidence="1">The sequence shown here is derived from an EMBL/GenBank/DDBJ whole genome shotgun (WGS) entry which is preliminary data.</text>
</comment>
<sequence length="92" mass="10924">MSSPTFLFGWWENPYSLFIPKPLNPRFQDPRSQRPKNHVLIAGQVERQLGAYWKQWRRRRFAKIASDAVFDQNVLAPSVDIAILSKISRYYR</sequence>
<evidence type="ECO:0000313" key="2">
    <source>
        <dbReference type="Proteomes" id="UP000290289"/>
    </source>
</evidence>
<name>A0A498IU12_MALDO</name>
<accession>A0A498IU12</accession>
<reference evidence="1 2" key="1">
    <citation type="submission" date="2018-10" db="EMBL/GenBank/DDBJ databases">
        <title>A high-quality apple genome assembly.</title>
        <authorList>
            <person name="Hu J."/>
        </authorList>
    </citation>
    <scope>NUCLEOTIDE SEQUENCE [LARGE SCALE GENOMIC DNA]</scope>
    <source>
        <strain evidence="2">cv. HFTH1</strain>
        <tissue evidence="1">Young leaf</tissue>
    </source>
</reference>
<gene>
    <name evidence="1" type="ORF">DVH24_009438</name>
</gene>
<dbReference type="Proteomes" id="UP000290289">
    <property type="component" value="Chromosome 10"/>
</dbReference>
<proteinExistence type="predicted"/>
<dbReference type="EMBL" id="RDQH01000336">
    <property type="protein sequence ID" value="RXH85617.1"/>
    <property type="molecule type" value="Genomic_DNA"/>
</dbReference>
<keyword evidence="2" id="KW-1185">Reference proteome</keyword>
<organism evidence="1 2">
    <name type="scientific">Malus domestica</name>
    <name type="common">Apple</name>
    <name type="synonym">Pyrus malus</name>
    <dbReference type="NCBI Taxonomy" id="3750"/>
    <lineage>
        <taxon>Eukaryota</taxon>
        <taxon>Viridiplantae</taxon>
        <taxon>Streptophyta</taxon>
        <taxon>Embryophyta</taxon>
        <taxon>Tracheophyta</taxon>
        <taxon>Spermatophyta</taxon>
        <taxon>Magnoliopsida</taxon>
        <taxon>eudicotyledons</taxon>
        <taxon>Gunneridae</taxon>
        <taxon>Pentapetalae</taxon>
        <taxon>rosids</taxon>
        <taxon>fabids</taxon>
        <taxon>Rosales</taxon>
        <taxon>Rosaceae</taxon>
        <taxon>Amygdaloideae</taxon>
        <taxon>Maleae</taxon>
        <taxon>Malus</taxon>
    </lineage>
</organism>